<proteinExistence type="predicted"/>
<protein>
    <submittedName>
        <fullName evidence="1">Uncharacterized protein</fullName>
    </submittedName>
</protein>
<organism evidence="1">
    <name type="scientific">Intestinibacter bartlettii</name>
    <dbReference type="NCBI Taxonomy" id="261299"/>
    <lineage>
        <taxon>Bacteria</taxon>
        <taxon>Bacillati</taxon>
        <taxon>Bacillota</taxon>
        <taxon>Clostridia</taxon>
        <taxon>Peptostreptococcales</taxon>
        <taxon>Peptostreptococcaceae</taxon>
        <taxon>Intestinibacter</taxon>
    </lineage>
</organism>
<reference evidence="1" key="1">
    <citation type="submission" date="2019-11" db="EMBL/GenBank/DDBJ databases">
        <authorList>
            <person name="Feng L."/>
        </authorList>
    </citation>
    <scope>NUCLEOTIDE SEQUENCE</scope>
    <source>
        <strain evidence="1">IbartlettiiLFYP30</strain>
    </source>
</reference>
<dbReference type="EMBL" id="CACRUE010000006">
    <property type="protein sequence ID" value="VYT68671.1"/>
    <property type="molecule type" value="Genomic_DNA"/>
</dbReference>
<dbReference type="AlphaFoldDB" id="A0A6N2YP43"/>
<gene>
    <name evidence="1" type="ORF">IBLFYP30_00913</name>
</gene>
<accession>A0A6N2YP43</accession>
<sequence>MNIIVCLEDKNGMMFNKRRLSQDVAIREDIYKNMDGKSLIMNAYSYKMFSKDEPKIDIIVREDLPVCDSENLQFIEDKQLGNFESEIDKMIVYYWNRRYPSDLKFDIDFSNGKWEIVSEEEFEGNSHDKITKKVILKK</sequence>
<dbReference type="RefSeq" id="WP_034724896.1">
    <property type="nucleotide sequence ID" value="NZ_CACRUE010000006.1"/>
</dbReference>
<evidence type="ECO:0000313" key="1">
    <source>
        <dbReference type="EMBL" id="VYT68671.1"/>
    </source>
</evidence>
<name>A0A6N2YP43_9FIRM</name>